<proteinExistence type="predicted"/>
<sequence>MNLAKAVTAGILFQLSVFSYSEALASEPLDDFPFVVTCEYKGLHHAYYLSKLGPDGVATYITPDRLAGTISIDGQAKARGEGQVGSCLGKTLKELRASGQAYDIKR</sequence>
<evidence type="ECO:0000313" key="2">
    <source>
        <dbReference type="EMBL" id="APO76433.1"/>
    </source>
</evidence>
<feature type="signal peptide" evidence="1">
    <location>
        <begin position="1"/>
        <end position="25"/>
    </location>
</feature>
<evidence type="ECO:0000313" key="3">
    <source>
        <dbReference type="Proteomes" id="UP000185109"/>
    </source>
</evidence>
<dbReference type="Proteomes" id="UP000185109">
    <property type="component" value="Chromosome"/>
</dbReference>
<name>A0A1L5P8P7_RHIET</name>
<feature type="chain" id="PRO_5013335510" evidence="1">
    <location>
        <begin position="26"/>
        <end position="106"/>
    </location>
</feature>
<dbReference type="AlphaFoldDB" id="A0A1L5P8P7"/>
<organism evidence="2 3">
    <name type="scientific">Rhizobium etli 8C-3</name>
    <dbReference type="NCBI Taxonomy" id="538025"/>
    <lineage>
        <taxon>Bacteria</taxon>
        <taxon>Pseudomonadati</taxon>
        <taxon>Pseudomonadota</taxon>
        <taxon>Alphaproteobacteria</taxon>
        <taxon>Hyphomicrobiales</taxon>
        <taxon>Rhizobiaceae</taxon>
        <taxon>Rhizobium/Agrobacterium group</taxon>
        <taxon>Rhizobium</taxon>
    </lineage>
</organism>
<dbReference type="RefSeq" id="WP_074062609.1">
    <property type="nucleotide sequence ID" value="NZ_CP017241.1"/>
</dbReference>
<evidence type="ECO:0000256" key="1">
    <source>
        <dbReference type="SAM" id="SignalP"/>
    </source>
</evidence>
<dbReference type="EMBL" id="CP017241">
    <property type="protein sequence ID" value="APO76433.1"/>
    <property type="molecule type" value="Genomic_DNA"/>
</dbReference>
<gene>
    <name evidence="2" type="ORF">AM571_CH03642</name>
</gene>
<protein>
    <submittedName>
        <fullName evidence="2">Uncharacterized protein</fullName>
    </submittedName>
</protein>
<accession>A0A1L5P8P7</accession>
<keyword evidence="1" id="KW-0732">Signal</keyword>
<reference evidence="2 3" key="1">
    <citation type="submission" date="2016-09" db="EMBL/GenBank/DDBJ databases">
        <title>The complete genome sequences of Rhizobium gallicum, symbiovars gallicum and phaseoli, symbionts associated to common bean (Phaseolus vulgaris).</title>
        <authorList>
            <person name="Bustos P."/>
            <person name="Santamaria R.I."/>
            <person name="Perez-Carrascal O.M."/>
            <person name="Juarez S."/>
            <person name="Lozano L."/>
            <person name="Martinez-Flores I."/>
            <person name="Martinez-Romero E."/>
            <person name="Cevallos M."/>
            <person name="Romero D."/>
            <person name="Davila G."/>
            <person name="Gonzalez V."/>
        </authorList>
    </citation>
    <scope>NUCLEOTIDE SEQUENCE [LARGE SCALE GENOMIC DNA]</scope>
    <source>
        <strain evidence="2 3">8C-3</strain>
    </source>
</reference>